<sequence length="844" mass="92270">MKKRFTLLSTALLMGTSLSVFAQEQAGLVDKAEWKEGNYFYLKSANSYLALDAERTDSVLVRNSAGETKDEIDLALWQIKKVETTAGGDVYQFTNKATKAVLSFSTKANATTVLDPSGVSQWTFTGGKIVGYYGDSKTLALSVSDSKLTLASTANNSFTVELPISNYLLKANELGDGISTFILNMGGNYTGDIFKDKELVATNLTGENKDYMSLQIKGDEYFDDGKAKYLGVDTLYTEISGAKNAFGFKFVADSTYKGPAGGGTHTWGNEAFQKFKFTIDLKNDSVAMFVKQAPSLTSENKYSGNDVQVVYATLGDNKVLTVSETNPLQGTAPFITTRRGTPVTLANGSGVYFLKNVGKTANAGKYLYGNEDKDEKYEYVSETPSVYNPDGQWYVKEENGKYSIVDRLKGTTYASNSEIFAVNGVSGAYTVAGRTDTLSFEYQPKVDLKDKYLGSLYFTEAELKEKAIQLNLQAVDGVVVPISVSDSVLFADTEEDAKIFGLEVKEKSVVGGAKVLGDTLYAVSYHLKDQFGDRYLVKDEESKSLIVSAYQQSILDVVFESTKYGDTYEMKVGDEYVTYNTKSNLLLLGTSEEAFKFKVDIIDAPQYETVESSHLRFGSNGKYLTMNPLTLWAELKNEGQEITKADYTADNFSFKIEKADTVIPGKPVYLISTCMIGADDETSDVRYYLSAIDTVQHEGKNRLGFIPSNDTIRTSKNSPAYFSLKKNEDGSLWLENINVKGGAFVSQIANTLVMSNTGMNFSVEKASAPTANEEIEAPTSVVVAGGHNSVTVMNAKDKKIVLTDILGKIVGNYLVTSDRFTVPASRGLLIVAIEGEVAQKVIVK</sequence>
<dbReference type="RefSeq" id="WP_243326096.1">
    <property type="nucleotide sequence ID" value="NZ_JAKZMM010000042.1"/>
</dbReference>
<feature type="domain" description="DUF6383" evidence="2">
    <location>
        <begin position="769"/>
        <end position="843"/>
    </location>
</feature>
<proteinExistence type="predicted"/>
<evidence type="ECO:0000256" key="1">
    <source>
        <dbReference type="SAM" id="SignalP"/>
    </source>
</evidence>
<comment type="caution">
    <text evidence="3">The sequence shown here is derived from an EMBL/GenBank/DDBJ whole genome shotgun (WGS) entry which is preliminary data.</text>
</comment>
<accession>A0ABT0C3Y5</accession>
<gene>
    <name evidence="3" type="ORF">MUN53_14150</name>
</gene>
<feature type="chain" id="PRO_5045759023" evidence="1">
    <location>
        <begin position="23"/>
        <end position="844"/>
    </location>
</feature>
<keyword evidence="4" id="KW-1185">Reference proteome</keyword>
<evidence type="ECO:0000259" key="2">
    <source>
        <dbReference type="Pfam" id="PF19910"/>
    </source>
</evidence>
<protein>
    <submittedName>
        <fullName evidence="3">DUF6383 domain-containing protein</fullName>
    </submittedName>
</protein>
<dbReference type="Proteomes" id="UP001165444">
    <property type="component" value="Unassembled WGS sequence"/>
</dbReference>
<evidence type="ECO:0000313" key="4">
    <source>
        <dbReference type="Proteomes" id="UP001165444"/>
    </source>
</evidence>
<dbReference type="Pfam" id="PF19910">
    <property type="entry name" value="DUF6383"/>
    <property type="match status" value="1"/>
</dbReference>
<dbReference type="InterPro" id="IPR045963">
    <property type="entry name" value="DUF6383"/>
</dbReference>
<feature type="signal peptide" evidence="1">
    <location>
        <begin position="1"/>
        <end position="22"/>
    </location>
</feature>
<evidence type="ECO:0000313" key="3">
    <source>
        <dbReference type="EMBL" id="MCJ2381732.1"/>
    </source>
</evidence>
<keyword evidence="1" id="KW-0732">Signal</keyword>
<reference evidence="3 4" key="1">
    <citation type="submission" date="2022-03" db="EMBL/GenBank/DDBJ databases">
        <title>Parabacteroides sp. nov. isolated from swine feces.</title>
        <authorList>
            <person name="Bak J.E."/>
        </authorList>
    </citation>
    <scope>NUCLEOTIDE SEQUENCE [LARGE SCALE GENOMIC DNA]</scope>
    <source>
        <strain evidence="3 4">AGMB00274</strain>
    </source>
</reference>
<name>A0ABT0C3Y5_9BACT</name>
<organism evidence="3 4">
    <name type="scientific">Parabacteroides faecalis</name>
    <dbReference type="NCBI Taxonomy" id="2924040"/>
    <lineage>
        <taxon>Bacteria</taxon>
        <taxon>Pseudomonadati</taxon>
        <taxon>Bacteroidota</taxon>
        <taxon>Bacteroidia</taxon>
        <taxon>Bacteroidales</taxon>
        <taxon>Tannerellaceae</taxon>
        <taxon>Parabacteroides</taxon>
    </lineage>
</organism>
<dbReference type="EMBL" id="JAKZMM010000042">
    <property type="protein sequence ID" value="MCJ2381732.1"/>
    <property type="molecule type" value="Genomic_DNA"/>
</dbReference>